<dbReference type="AlphaFoldDB" id="A0AA39ZF94"/>
<feature type="compositionally biased region" description="Basic and acidic residues" evidence="1">
    <location>
        <begin position="153"/>
        <end position="168"/>
    </location>
</feature>
<evidence type="ECO:0008006" key="4">
    <source>
        <dbReference type="Google" id="ProtNLM"/>
    </source>
</evidence>
<dbReference type="Proteomes" id="UP001174997">
    <property type="component" value="Unassembled WGS sequence"/>
</dbReference>
<reference evidence="2" key="1">
    <citation type="submission" date="2023-06" db="EMBL/GenBank/DDBJ databases">
        <title>Genome-scale phylogeny and comparative genomics of the fungal order Sordariales.</title>
        <authorList>
            <consortium name="Lawrence Berkeley National Laboratory"/>
            <person name="Hensen N."/>
            <person name="Bonometti L."/>
            <person name="Westerberg I."/>
            <person name="Brannstrom I.O."/>
            <person name="Guillou S."/>
            <person name="Cros-Aarteil S."/>
            <person name="Calhoun S."/>
            <person name="Haridas S."/>
            <person name="Kuo A."/>
            <person name="Mondo S."/>
            <person name="Pangilinan J."/>
            <person name="Riley R."/>
            <person name="Labutti K."/>
            <person name="Andreopoulos B."/>
            <person name="Lipzen A."/>
            <person name="Chen C."/>
            <person name="Yanf M."/>
            <person name="Daum C."/>
            <person name="Ng V."/>
            <person name="Clum A."/>
            <person name="Steindorff A."/>
            <person name="Ohm R."/>
            <person name="Martin F."/>
            <person name="Silar P."/>
            <person name="Natvig D."/>
            <person name="Lalanne C."/>
            <person name="Gautier V."/>
            <person name="Ament-Velasquez S.L."/>
            <person name="Kruys A."/>
            <person name="Hutchinson M.I."/>
            <person name="Powell A.J."/>
            <person name="Barry K."/>
            <person name="Miller A.N."/>
            <person name="Grigoriev I.V."/>
            <person name="Debuchy R."/>
            <person name="Gladieux P."/>
            <person name="Thoren M.H."/>
            <person name="Johannesson H."/>
        </authorList>
    </citation>
    <scope>NUCLEOTIDE SEQUENCE</scope>
    <source>
        <strain evidence="2">CBS 307.81</strain>
    </source>
</reference>
<evidence type="ECO:0000313" key="2">
    <source>
        <dbReference type="EMBL" id="KAK0669846.1"/>
    </source>
</evidence>
<proteinExistence type="predicted"/>
<evidence type="ECO:0000256" key="1">
    <source>
        <dbReference type="SAM" id="MobiDB-lite"/>
    </source>
</evidence>
<organism evidence="2 3">
    <name type="scientific">Cercophora samala</name>
    <dbReference type="NCBI Taxonomy" id="330535"/>
    <lineage>
        <taxon>Eukaryota</taxon>
        <taxon>Fungi</taxon>
        <taxon>Dikarya</taxon>
        <taxon>Ascomycota</taxon>
        <taxon>Pezizomycotina</taxon>
        <taxon>Sordariomycetes</taxon>
        <taxon>Sordariomycetidae</taxon>
        <taxon>Sordariales</taxon>
        <taxon>Lasiosphaeriaceae</taxon>
        <taxon>Cercophora</taxon>
    </lineage>
</organism>
<keyword evidence="3" id="KW-1185">Reference proteome</keyword>
<feature type="region of interest" description="Disordered" evidence="1">
    <location>
        <begin position="153"/>
        <end position="185"/>
    </location>
</feature>
<dbReference type="PANTHER" id="PTHR35392">
    <property type="entry name" value="ZN(II)2CYS6 TRANSCRIPTION FACTOR (EUROFUNG)-RELATED-RELATED"/>
    <property type="match status" value="1"/>
</dbReference>
<name>A0AA39ZF94_9PEZI</name>
<dbReference type="InterPro" id="IPR052973">
    <property type="entry name" value="Fungal_sec-metab_reg_TF"/>
</dbReference>
<sequence>MISQQEVFVSYRGWPEHHNPILNERDTIDNLNGTHWSESLEPWPPSLGGSFQGWDTSFSRPSPNAGLLAEASCLNNDLLKEYTVLAHDGLANSLQQSPESDILVSPCIEDQVWSSDNGKGEGASTATSPWTITTPELSEHKNAELEIGDHFGFQDDERDGHETCRLDGPELPEAPSFQPAASSRSATVLGPSKVWTLPPRIRRRKKVKPASENIISKASPTEKAKPKKRGAFTDEAKKRSTALTRQLKSCIRCRMNRGRCLPDPSLPSGPCLTCLLMTGPTLSKMPCYRYIITDASLYREQKAPWQVLSRRWQSMDIVDIPSSDWVPSSSIRTIIVRHLNVPTSFEFQVREFTPVEGDKVEDEVTDPVTGRVTKVPLPRFAVADMKTTAERMKGFVDGNIYNFITATVGRDELLWETYLMAFRQVGLAKTKQEQTLLSNTFRLWVVCRMTSSPVFICGDDKLGGTPHPLYGNRVMMPLLMTAQFECINYTTFLRPWSKAVLKQLNDLVLAKKREYWFTIYLAMFVLLHSCAMITERDAETARQFKIPDKYANPVSIKEHHCGAQTILAHFHYINRGVVPFSLPLHTKEGRNDLAKAAELTAEQVDFVRMTAEMVKDNERQKTIKAVREQEDVGHALYWVSMLYDQDWKPKQNE</sequence>
<feature type="region of interest" description="Disordered" evidence="1">
    <location>
        <begin position="218"/>
        <end position="238"/>
    </location>
</feature>
<dbReference type="PANTHER" id="PTHR35392:SF3">
    <property type="entry name" value="ZN(2)-C6 FUNGAL-TYPE DOMAIN-CONTAINING PROTEIN"/>
    <property type="match status" value="1"/>
</dbReference>
<accession>A0AA39ZF94</accession>
<evidence type="ECO:0000313" key="3">
    <source>
        <dbReference type="Proteomes" id="UP001174997"/>
    </source>
</evidence>
<protein>
    <recommendedName>
        <fullName evidence="4">Zn(2)-C6 fungal-type domain-containing protein</fullName>
    </recommendedName>
</protein>
<comment type="caution">
    <text evidence="2">The sequence shown here is derived from an EMBL/GenBank/DDBJ whole genome shotgun (WGS) entry which is preliminary data.</text>
</comment>
<gene>
    <name evidence="2" type="ORF">QBC41DRAFT_223005</name>
</gene>
<dbReference type="EMBL" id="JAULSY010000038">
    <property type="protein sequence ID" value="KAK0669846.1"/>
    <property type="molecule type" value="Genomic_DNA"/>
</dbReference>